<reference evidence="9 10" key="1">
    <citation type="journal article" date="2020" name="ISME J.">
        <title>Comparative genomics reveals insights into cyanobacterial evolution and habitat adaptation.</title>
        <authorList>
            <person name="Chen M.Y."/>
            <person name="Teng W.K."/>
            <person name="Zhao L."/>
            <person name="Hu C.X."/>
            <person name="Zhou Y.K."/>
            <person name="Han B.P."/>
            <person name="Song L.R."/>
            <person name="Shu W.S."/>
        </authorList>
    </citation>
    <scope>NUCLEOTIDE SEQUENCE [LARGE SCALE GENOMIC DNA]</scope>
    <source>
        <strain evidence="9 10">FACHB-723</strain>
    </source>
</reference>
<evidence type="ECO:0000256" key="3">
    <source>
        <dbReference type="ARBA" id="ARBA00022738"/>
    </source>
</evidence>
<dbReference type="Proteomes" id="UP000642094">
    <property type="component" value="Unassembled WGS sequence"/>
</dbReference>
<accession>A0ABR7ZUH2</accession>
<feature type="compositionally biased region" description="Low complexity" evidence="7">
    <location>
        <begin position="366"/>
        <end position="377"/>
    </location>
</feature>
<keyword evidence="5" id="KW-0472">Membrane</keyword>
<feature type="compositionally biased region" description="Basic and acidic residues" evidence="7">
    <location>
        <begin position="214"/>
        <end position="226"/>
    </location>
</feature>
<dbReference type="RefSeq" id="WP_190402327.1">
    <property type="nucleotide sequence ID" value="NZ_JACJQB010000005.1"/>
</dbReference>
<evidence type="ECO:0000313" key="9">
    <source>
        <dbReference type="EMBL" id="MBD2187454.1"/>
    </source>
</evidence>
<dbReference type="EMBL" id="JACJQB010000005">
    <property type="protein sequence ID" value="MBD2187454.1"/>
    <property type="molecule type" value="Genomic_DNA"/>
</dbReference>
<name>A0ABR7ZUH2_9CYAN</name>
<dbReference type="Pfam" id="PF01383">
    <property type="entry name" value="CpcD"/>
    <property type="match status" value="1"/>
</dbReference>
<feature type="domain" description="CpcD-like" evidence="8">
    <location>
        <begin position="16"/>
        <end position="69"/>
    </location>
</feature>
<keyword evidence="4" id="KW-0793">Thylakoid</keyword>
<feature type="region of interest" description="Disordered" evidence="7">
    <location>
        <begin position="208"/>
        <end position="246"/>
    </location>
</feature>
<evidence type="ECO:0000256" key="5">
    <source>
        <dbReference type="ARBA" id="ARBA00023136"/>
    </source>
</evidence>
<evidence type="ECO:0000256" key="7">
    <source>
        <dbReference type="SAM" id="MobiDB-lite"/>
    </source>
</evidence>
<protein>
    <recommendedName>
        <fullName evidence="8">CpcD-like domain-containing protein</fullName>
    </recommendedName>
</protein>
<evidence type="ECO:0000259" key="8">
    <source>
        <dbReference type="PROSITE" id="PS51441"/>
    </source>
</evidence>
<sequence length="391" mass="41600">MKNSDTYSASASVDGSQRVTIEFVGGHHAGKMLGKGKAVYTATIPYSSLSQRLQTIHRSGGKITNVFMESFLSSHPMARHQTDETNSPEALIFTTATSTAIAETSHTLEQVIQPVTDVQATVLEDNSETNLANVPEDTKQEIDESVSPEPACTIKITPEVTVAETQVAEAVAPDVEVTEAPTVAETVKTLVETTTPESVPIEEVVATKSKRTKKTTEAPVEKVAKEKKPRATAKTSRTASKKETVVHSEELQPIAITEPVVEPVAEIVTESVPVTETVSAIPKVTEQVKTEPEPIVETTQIEEPVVAEAPAILVAEVTAIDVIPEPETVVASTPVVAAIPDPETVVEATQVAEVEVPAKAKKSRSTSKSGSGFNKPKSTAKESKSTKKPKI</sequence>
<evidence type="ECO:0000256" key="1">
    <source>
        <dbReference type="ARBA" id="ARBA00004445"/>
    </source>
</evidence>
<keyword evidence="2" id="KW-0042">Antenna complex</keyword>
<dbReference type="PROSITE" id="PS51441">
    <property type="entry name" value="CPCD_LIKE"/>
    <property type="match status" value="1"/>
</dbReference>
<proteinExistence type="predicted"/>
<evidence type="ECO:0000256" key="4">
    <source>
        <dbReference type="ARBA" id="ARBA00023078"/>
    </source>
</evidence>
<keyword evidence="10" id="KW-1185">Reference proteome</keyword>
<keyword evidence="3 6" id="KW-0605">Phycobilisome</keyword>
<comment type="subcellular location">
    <subcellularLocation>
        <location evidence="1">Cellular thylakoid membrane</location>
        <topology evidence="1">Peripheral membrane protein</topology>
        <orientation evidence="1">Cytoplasmic side</orientation>
    </subcellularLocation>
</comment>
<evidence type="ECO:0000256" key="2">
    <source>
        <dbReference type="ARBA" id="ARBA00022549"/>
    </source>
</evidence>
<gene>
    <name evidence="9" type="ORF">H6F41_04750</name>
</gene>
<comment type="caution">
    <text evidence="9">The sequence shown here is derived from an EMBL/GenBank/DDBJ whole genome shotgun (WGS) entry which is preliminary data.</text>
</comment>
<evidence type="ECO:0000313" key="10">
    <source>
        <dbReference type="Proteomes" id="UP000642094"/>
    </source>
</evidence>
<dbReference type="InterPro" id="IPR008213">
    <property type="entry name" value="CpcD-like_dom"/>
</dbReference>
<evidence type="ECO:0000256" key="6">
    <source>
        <dbReference type="PROSITE-ProRule" id="PRU00771"/>
    </source>
</evidence>
<feature type="region of interest" description="Disordered" evidence="7">
    <location>
        <begin position="354"/>
        <end position="391"/>
    </location>
</feature>
<organism evidence="9 10">
    <name type="scientific">Pseudanabaena mucicola FACHB-723</name>
    <dbReference type="NCBI Taxonomy" id="2692860"/>
    <lineage>
        <taxon>Bacteria</taxon>
        <taxon>Bacillati</taxon>
        <taxon>Cyanobacteriota</taxon>
        <taxon>Cyanophyceae</taxon>
        <taxon>Pseudanabaenales</taxon>
        <taxon>Pseudanabaenaceae</taxon>
        <taxon>Pseudanabaena</taxon>
    </lineage>
</organism>